<dbReference type="eggNOG" id="KOG1279">
    <property type="taxonomic scope" value="Eukaryota"/>
</dbReference>
<keyword evidence="5" id="KW-0175">Coiled coil</keyword>
<evidence type="ECO:0000256" key="1">
    <source>
        <dbReference type="ARBA" id="ARBA00023015"/>
    </source>
</evidence>
<feature type="domain" description="Myb-like" evidence="7">
    <location>
        <begin position="255"/>
        <end position="305"/>
    </location>
</feature>
<dbReference type="OMA" id="QQFNEME"/>
<keyword evidence="2" id="KW-0238">DNA-binding</keyword>
<dbReference type="HOGENOM" id="CLU_004447_5_0_1"/>
<dbReference type="PROSITE" id="PS51294">
    <property type="entry name" value="HTH_MYB"/>
    <property type="match status" value="1"/>
</dbReference>
<dbReference type="Pfam" id="PF00249">
    <property type="entry name" value="Myb_DNA-binding"/>
    <property type="match status" value="1"/>
</dbReference>
<dbReference type="OrthoDB" id="118550at2759"/>
<dbReference type="PROSITE" id="PS50090">
    <property type="entry name" value="MYB_LIKE"/>
    <property type="match status" value="1"/>
</dbReference>
<evidence type="ECO:0000313" key="11">
    <source>
        <dbReference type="EMBL" id="ERN11544.1"/>
    </source>
</evidence>
<evidence type="ECO:0000313" key="12">
    <source>
        <dbReference type="Proteomes" id="UP000017836"/>
    </source>
</evidence>
<feature type="domain" description="SWIRM" evidence="8">
    <location>
        <begin position="63"/>
        <end position="160"/>
    </location>
</feature>
<dbReference type="GO" id="GO:0003677">
    <property type="term" value="F:DNA binding"/>
    <property type="evidence" value="ECO:0007669"/>
    <property type="project" value="UniProtKB-KW"/>
</dbReference>
<feature type="coiled-coil region" evidence="5">
    <location>
        <begin position="406"/>
        <end position="469"/>
    </location>
</feature>
<dbReference type="PROSITE" id="PS51293">
    <property type="entry name" value="SANT"/>
    <property type="match status" value="1"/>
</dbReference>
<dbReference type="PANTHER" id="PTHR12802:SF44">
    <property type="entry name" value="SWI_SNF COMPLEX SUBUNIT SWI3B"/>
    <property type="match status" value="1"/>
</dbReference>
<dbReference type="FunFam" id="1.10.10.60:FF:000014">
    <property type="entry name" value="SWI/SNF complex subunit SMARCC2 isoform C"/>
    <property type="match status" value="1"/>
</dbReference>
<evidence type="ECO:0000256" key="3">
    <source>
        <dbReference type="ARBA" id="ARBA00023163"/>
    </source>
</evidence>
<feature type="domain" description="HTH myb-type" evidence="10">
    <location>
        <begin position="255"/>
        <end position="308"/>
    </location>
</feature>
<dbReference type="PROSITE" id="PS50934">
    <property type="entry name" value="SWIRM"/>
    <property type="match status" value="1"/>
</dbReference>
<dbReference type="Pfam" id="PF16495">
    <property type="entry name" value="SWIRM-assoc_1"/>
    <property type="match status" value="1"/>
</dbReference>
<organism evidence="11 12">
    <name type="scientific">Amborella trichopoda</name>
    <dbReference type="NCBI Taxonomy" id="13333"/>
    <lineage>
        <taxon>Eukaryota</taxon>
        <taxon>Viridiplantae</taxon>
        <taxon>Streptophyta</taxon>
        <taxon>Embryophyta</taxon>
        <taxon>Tracheophyta</taxon>
        <taxon>Spermatophyta</taxon>
        <taxon>Magnoliopsida</taxon>
        <taxon>Amborellales</taxon>
        <taxon>Amborellaceae</taxon>
        <taxon>Amborella</taxon>
    </lineage>
</organism>
<dbReference type="Gramene" id="ERN11544">
    <property type="protein sequence ID" value="ERN11544"/>
    <property type="gene ID" value="AMTR_s00022p00147330"/>
</dbReference>
<dbReference type="Pfam" id="PF04433">
    <property type="entry name" value="SWIRM"/>
    <property type="match status" value="1"/>
</dbReference>
<dbReference type="STRING" id="13333.W1PUN3"/>
<accession>W1PUN3</accession>
<name>W1PUN3_AMBTC</name>
<keyword evidence="3" id="KW-0804">Transcription</keyword>
<dbReference type="InterPro" id="IPR032451">
    <property type="entry name" value="SMARCC_C"/>
</dbReference>
<keyword evidence="1" id="KW-0805">Transcription regulation</keyword>
<dbReference type="Proteomes" id="UP000017836">
    <property type="component" value="Unassembled WGS sequence"/>
</dbReference>
<dbReference type="InterPro" id="IPR036388">
    <property type="entry name" value="WH-like_DNA-bd_sf"/>
</dbReference>
<dbReference type="Gene3D" id="1.10.10.60">
    <property type="entry name" value="Homeodomain-like"/>
    <property type="match status" value="1"/>
</dbReference>
<feature type="region of interest" description="Disordered" evidence="6">
    <location>
        <begin position="1"/>
        <end position="45"/>
    </location>
</feature>
<dbReference type="SUPFAM" id="SSF46689">
    <property type="entry name" value="Homeodomain-like"/>
    <property type="match status" value="2"/>
</dbReference>
<keyword evidence="4" id="KW-0539">Nucleus</keyword>
<dbReference type="InterPro" id="IPR007526">
    <property type="entry name" value="SWIRM"/>
</dbReference>
<protein>
    <recommendedName>
        <fullName evidence="13">SWI/SNF complex subunit SWI3B</fullName>
    </recommendedName>
</protein>
<dbReference type="SMART" id="SM00717">
    <property type="entry name" value="SANT"/>
    <property type="match status" value="1"/>
</dbReference>
<evidence type="ECO:0000259" key="9">
    <source>
        <dbReference type="PROSITE" id="PS51293"/>
    </source>
</evidence>
<dbReference type="PANTHER" id="PTHR12802">
    <property type="entry name" value="SWI/SNF COMPLEX-RELATED"/>
    <property type="match status" value="1"/>
</dbReference>
<dbReference type="AlphaFoldDB" id="W1PUN3"/>
<dbReference type="FunFam" id="1.10.10.10:FF:000020">
    <property type="entry name" value="SWI/SNF complex subunit SMARCC2 isoform c"/>
    <property type="match status" value="1"/>
</dbReference>
<dbReference type="EMBL" id="KI392687">
    <property type="protein sequence ID" value="ERN11544.1"/>
    <property type="molecule type" value="Genomic_DNA"/>
</dbReference>
<gene>
    <name evidence="11" type="ORF">AMTR_s00022p00147330</name>
</gene>
<evidence type="ECO:0000256" key="5">
    <source>
        <dbReference type="SAM" id="Coils"/>
    </source>
</evidence>
<dbReference type="InterPro" id="IPR009057">
    <property type="entry name" value="Homeodomain-like_sf"/>
</dbReference>
<dbReference type="InterPro" id="IPR001005">
    <property type="entry name" value="SANT/Myb"/>
</dbReference>
<reference evidence="12" key="1">
    <citation type="journal article" date="2013" name="Science">
        <title>The Amborella genome and the evolution of flowering plants.</title>
        <authorList>
            <consortium name="Amborella Genome Project"/>
        </authorList>
    </citation>
    <scope>NUCLEOTIDE SEQUENCE [LARGE SCALE GENOMIC DNA]</scope>
</reference>
<sequence>MATETPGDVGAIKPENTPEKTLETSDSGHLPAVKPESSTFSESKERVFPITPQPLQLPFSGVVTIPSHSRWFSWDKIHDTEHRMLPEFFDGKSVSKSPRVYKYYRDFIIKKYRESPSRKITLTEVRKALVGDVGTIRRVFDFLENWGLINYTPTKQIIRWEEKEKALGGSQYAAGAIRPLGPPPGFVGASINGRIEASGKKENMRKWCTSCKLECSMVCFECQKADCITLCARCFVRGNFRLGLLVSDFKRIELNQATKTDRWTDKDTLLLLEALLQYGDDWKSVAKYVGNKSEKECISRFIKLPFGEQFVAPLELGEEELESENNAEGPTTNRSRLIPLADASNPIMAQAAFLSTLAGTEVAAAAAEAAVTALYEVDSHSNQCSERIESFHQETAHRGAAANDSLPDLESIVAEARAKLDEEEQSVEQSIASIVDVQMKEIHRKIKHFEELELQLERERAQVNHMEDLVYVEQLSFLQRSLEKEKDQNVNAVAD</sequence>
<dbReference type="Gene3D" id="1.10.10.10">
    <property type="entry name" value="Winged helix-like DNA-binding domain superfamily/Winged helix DNA-binding domain"/>
    <property type="match status" value="1"/>
</dbReference>
<feature type="domain" description="SANT" evidence="9">
    <location>
        <begin position="258"/>
        <end position="309"/>
    </location>
</feature>
<evidence type="ECO:0000256" key="2">
    <source>
        <dbReference type="ARBA" id="ARBA00023125"/>
    </source>
</evidence>
<dbReference type="GO" id="GO:0005634">
    <property type="term" value="C:nucleus"/>
    <property type="evidence" value="ECO:0007669"/>
    <property type="project" value="EnsemblPlants"/>
</dbReference>
<evidence type="ECO:0000259" key="7">
    <source>
        <dbReference type="PROSITE" id="PS50090"/>
    </source>
</evidence>
<dbReference type="CDD" id="cd00167">
    <property type="entry name" value="SANT"/>
    <property type="match status" value="1"/>
</dbReference>
<dbReference type="KEGG" id="atr:18439742"/>
<evidence type="ECO:0000259" key="10">
    <source>
        <dbReference type="PROSITE" id="PS51294"/>
    </source>
</evidence>
<evidence type="ECO:0000256" key="4">
    <source>
        <dbReference type="ARBA" id="ARBA00023242"/>
    </source>
</evidence>
<dbReference type="InterPro" id="IPR017930">
    <property type="entry name" value="Myb_dom"/>
</dbReference>
<evidence type="ECO:0008006" key="13">
    <source>
        <dbReference type="Google" id="ProtNLM"/>
    </source>
</evidence>
<evidence type="ECO:0000256" key="6">
    <source>
        <dbReference type="SAM" id="MobiDB-lite"/>
    </source>
</evidence>
<dbReference type="InterPro" id="IPR017884">
    <property type="entry name" value="SANT_dom"/>
</dbReference>
<proteinExistence type="predicted"/>
<evidence type="ECO:0000259" key="8">
    <source>
        <dbReference type="PROSITE" id="PS50934"/>
    </source>
</evidence>
<keyword evidence="12" id="KW-1185">Reference proteome</keyword>